<dbReference type="InterPro" id="IPR006202">
    <property type="entry name" value="Neur_chan_lig-bd"/>
</dbReference>
<protein>
    <submittedName>
        <fullName evidence="22">Gamma-aminobutyric acid receptor subunit alpha-4</fullName>
    </submittedName>
</protein>
<evidence type="ECO:0000256" key="7">
    <source>
        <dbReference type="ARBA" id="ARBA00023065"/>
    </source>
</evidence>
<organism evidence="22 23">
    <name type="scientific">Silurus asotus</name>
    <name type="common">Amur catfish</name>
    <name type="synonym">Parasilurus asotus</name>
    <dbReference type="NCBI Taxonomy" id="30991"/>
    <lineage>
        <taxon>Eukaryota</taxon>
        <taxon>Metazoa</taxon>
        <taxon>Chordata</taxon>
        <taxon>Craniata</taxon>
        <taxon>Vertebrata</taxon>
        <taxon>Euteleostomi</taxon>
        <taxon>Actinopterygii</taxon>
        <taxon>Neopterygii</taxon>
        <taxon>Teleostei</taxon>
        <taxon>Ostariophysi</taxon>
        <taxon>Siluriformes</taxon>
        <taxon>Siluridae</taxon>
        <taxon>Silurus</taxon>
    </lineage>
</organism>
<dbReference type="Gene3D" id="2.70.170.10">
    <property type="entry name" value="Neurotransmitter-gated ion-channel ligand-binding domain"/>
    <property type="match status" value="1"/>
</dbReference>
<evidence type="ECO:0000256" key="11">
    <source>
        <dbReference type="ARBA" id="ARBA00023173"/>
    </source>
</evidence>
<sequence>MVSAKKETVIAMCPTYISTLFYFLCVTACIKKISGQVKKDEKLYPGNFTQILDQLLEGYDNRLRPGFGGPVTEVKTDIYVTSFGPVSDVEMEYTIDVFFRQTWEDRRLRYEGPIEILRLNNLMVTKVWTPDTFFRNGKRSVAHNMTAPNKLFRIMKNGTILYTMRLTISAECPMKLVDFPMDGHSCPLKFGSYAYPKTEMIYTWTKDSVEVPDESSSLVQYDLIGHTVSSETVKSITGEYVVMTVYFHLKRKMGYFMIQTYIPCIMTVILSQVSFWINKESVPARTVFGITTVLTMTTLSISARHSLPKVSYATAMDWFIAVCFAFVFSALIEFAAVNYFTNVQMERAKKKEIKNAATAAAKSFMSSGKDTEEILQQNSDTNGNLRKRVNSSTQSLPDPKGSQRNESGIRISTAMSKELQTSQLSSSSSTTGSSSGLTRLHSKSFTQSKALAPVSASKTTPPAPPSTPTVPELSTANTPTSSGSLHHLIAPKLENMQKTDAKAASSAQPTASTGGASKIDKYARILFPVSFGAFNMVYWVVYLSKETMEARGV</sequence>
<comment type="caution">
    <text evidence="22">The sequence shown here is derived from an EMBL/GenBank/DDBJ whole genome shotgun (WGS) entry which is preliminary data.</text>
</comment>
<dbReference type="Pfam" id="PF02932">
    <property type="entry name" value="Neur_chan_memb"/>
    <property type="match status" value="1"/>
</dbReference>
<feature type="compositionally biased region" description="Polar residues" evidence="19">
    <location>
        <begin position="472"/>
        <end position="484"/>
    </location>
</feature>
<dbReference type="GO" id="GO:0005254">
    <property type="term" value="F:chloride channel activity"/>
    <property type="evidence" value="ECO:0007669"/>
    <property type="project" value="UniProtKB-KW"/>
</dbReference>
<keyword evidence="7 18" id="KW-0406">Ion transport</keyword>
<evidence type="ECO:0000256" key="6">
    <source>
        <dbReference type="ARBA" id="ARBA00023018"/>
    </source>
</evidence>
<evidence type="ECO:0000313" key="23">
    <source>
        <dbReference type="Proteomes" id="UP001205998"/>
    </source>
</evidence>
<dbReference type="InterPro" id="IPR006029">
    <property type="entry name" value="Neurotrans-gated_channel_TM"/>
</dbReference>
<evidence type="ECO:0000256" key="2">
    <source>
        <dbReference type="ARBA" id="ARBA00022475"/>
    </source>
</evidence>
<feature type="region of interest" description="Disordered" evidence="19">
    <location>
        <begin position="378"/>
        <end position="485"/>
    </location>
</feature>
<dbReference type="InterPro" id="IPR036719">
    <property type="entry name" value="Neuro-gated_channel_TM_sf"/>
</dbReference>
<dbReference type="InterPro" id="IPR006201">
    <property type="entry name" value="Neur_channel"/>
</dbReference>
<dbReference type="GO" id="GO:0034707">
    <property type="term" value="C:chloride channel complex"/>
    <property type="evidence" value="ECO:0007669"/>
    <property type="project" value="UniProtKB-KW"/>
</dbReference>
<dbReference type="FunFam" id="1.20.58.390:FF:000002">
    <property type="entry name" value="Putative gamma-aminobutyric acid receptor subunit alpha-5"/>
    <property type="match status" value="1"/>
</dbReference>
<keyword evidence="16 18" id="KW-0407">Ion channel</keyword>
<evidence type="ECO:0000256" key="19">
    <source>
        <dbReference type="SAM" id="MobiDB-lite"/>
    </source>
</evidence>
<keyword evidence="8 18" id="KW-0472">Membrane</keyword>
<keyword evidence="3 18" id="KW-0812">Transmembrane</keyword>
<feature type="domain" description="Neurotransmitter-gated ion-channel transmembrane" evidence="21">
    <location>
        <begin position="260"/>
        <end position="539"/>
    </location>
</feature>
<evidence type="ECO:0000259" key="20">
    <source>
        <dbReference type="Pfam" id="PF02931"/>
    </source>
</evidence>
<dbReference type="AlphaFoldDB" id="A0AAD5AR47"/>
<keyword evidence="15" id="KW-1071">Ligand-gated ion channel</keyword>
<dbReference type="NCBIfam" id="TIGR00860">
    <property type="entry name" value="LIC"/>
    <property type="match status" value="1"/>
</dbReference>
<dbReference type="GO" id="GO:0004890">
    <property type="term" value="F:GABA-A receptor activity"/>
    <property type="evidence" value="ECO:0007669"/>
    <property type="project" value="InterPro"/>
</dbReference>
<keyword evidence="6" id="KW-0770">Synapse</keyword>
<comment type="subcellular location">
    <subcellularLocation>
        <location evidence="17">Postsynaptic cell membrane</location>
        <topology evidence="17">Multi-pass membrane protein</topology>
    </subcellularLocation>
</comment>
<dbReference type="PANTHER" id="PTHR18945">
    <property type="entry name" value="NEUROTRANSMITTER GATED ION CHANNEL"/>
    <property type="match status" value="1"/>
</dbReference>
<evidence type="ECO:0000256" key="16">
    <source>
        <dbReference type="ARBA" id="ARBA00023303"/>
    </source>
</evidence>
<dbReference type="PROSITE" id="PS00236">
    <property type="entry name" value="NEUROTR_ION_CHANNEL"/>
    <property type="match status" value="1"/>
</dbReference>
<evidence type="ECO:0000313" key="22">
    <source>
        <dbReference type="EMBL" id="KAI5620660.1"/>
    </source>
</evidence>
<dbReference type="SUPFAM" id="SSF90112">
    <property type="entry name" value="Neurotransmitter-gated ion-channel transmembrane pore"/>
    <property type="match status" value="1"/>
</dbReference>
<feature type="compositionally biased region" description="Polar residues" evidence="19">
    <location>
        <begin position="378"/>
        <end position="406"/>
    </location>
</feature>
<dbReference type="PRINTS" id="PR00253">
    <property type="entry name" value="GABAARECEPTR"/>
</dbReference>
<feature type="transmembrane region" description="Helical" evidence="18">
    <location>
        <begin position="287"/>
        <end position="306"/>
    </location>
</feature>
<dbReference type="Gene3D" id="1.20.58.390">
    <property type="entry name" value="Neurotransmitter-gated ion-channel transmembrane domain"/>
    <property type="match status" value="2"/>
</dbReference>
<feature type="transmembrane region" description="Helical" evidence="18">
    <location>
        <begin position="318"/>
        <end position="341"/>
    </location>
</feature>
<reference evidence="22" key="1">
    <citation type="submission" date="2018-07" db="EMBL/GenBank/DDBJ databases">
        <title>Comparative genomics of catfishes provides insights into carnivory and benthic adaptation.</title>
        <authorList>
            <person name="Zhang Y."/>
            <person name="Wang D."/>
            <person name="Peng Z."/>
            <person name="Zheng S."/>
            <person name="Shao F."/>
            <person name="Tao W."/>
        </authorList>
    </citation>
    <scope>NUCLEOTIDE SEQUENCE</scope>
    <source>
        <strain evidence="22">Chongqing</strain>
    </source>
</reference>
<proteinExistence type="inferred from homology"/>
<dbReference type="EMBL" id="MU551645">
    <property type="protein sequence ID" value="KAI5620660.1"/>
    <property type="molecule type" value="Genomic_DNA"/>
</dbReference>
<dbReference type="InterPro" id="IPR018000">
    <property type="entry name" value="Neurotransmitter_ion_chnl_CS"/>
</dbReference>
<keyword evidence="9" id="KW-1015">Disulfide bond</keyword>
<dbReference type="PRINTS" id="PR01079">
    <property type="entry name" value="GABAARALPHA"/>
</dbReference>
<evidence type="ECO:0000256" key="15">
    <source>
        <dbReference type="ARBA" id="ARBA00023286"/>
    </source>
</evidence>
<evidence type="ECO:0000256" key="8">
    <source>
        <dbReference type="ARBA" id="ARBA00023136"/>
    </source>
</evidence>
<evidence type="ECO:0000256" key="14">
    <source>
        <dbReference type="ARBA" id="ARBA00023257"/>
    </source>
</evidence>
<evidence type="ECO:0000256" key="1">
    <source>
        <dbReference type="ARBA" id="ARBA00022448"/>
    </source>
</evidence>
<accession>A0AAD5AR47</accession>
<dbReference type="FunFam" id="2.70.170.10:FF:000001">
    <property type="entry name" value="Gamma-aminobutyric acid A receptor subunit alpha-2"/>
    <property type="match status" value="1"/>
</dbReference>
<feature type="transmembrane region" description="Helical" evidence="18">
    <location>
        <begin position="253"/>
        <end position="275"/>
    </location>
</feature>
<feature type="domain" description="Neurotransmitter-gated ion-channel ligand-binding" evidence="20">
    <location>
        <begin position="49"/>
        <end position="253"/>
    </location>
</feature>
<dbReference type="Proteomes" id="UP001205998">
    <property type="component" value="Unassembled WGS sequence"/>
</dbReference>
<keyword evidence="1 18" id="KW-0813">Transport</keyword>
<dbReference type="SUPFAM" id="SSF63712">
    <property type="entry name" value="Nicotinic receptor ligand binding domain-like"/>
    <property type="match status" value="1"/>
</dbReference>
<dbReference type="PRINTS" id="PR00252">
    <property type="entry name" value="NRIONCHANNEL"/>
</dbReference>
<keyword evidence="23" id="KW-1185">Reference proteome</keyword>
<evidence type="ECO:0000259" key="21">
    <source>
        <dbReference type="Pfam" id="PF02932"/>
    </source>
</evidence>
<feature type="compositionally biased region" description="Low complexity" evidence="19">
    <location>
        <begin position="419"/>
        <end position="438"/>
    </location>
</feature>
<evidence type="ECO:0000256" key="13">
    <source>
        <dbReference type="ARBA" id="ARBA00023214"/>
    </source>
</evidence>
<keyword evidence="13" id="KW-0868">Chloride</keyword>
<evidence type="ECO:0000256" key="18">
    <source>
        <dbReference type="RuleBase" id="RU000687"/>
    </source>
</evidence>
<evidence type="ECO:0000256" key="3">
    <source>
        <dbReference type="ARBA" id="ARBA00022692"/>
    </source>
</evidence>
<keyword evidence="14" id="KW-0628">Postsynaptic cell membrane</keyword>
<evidence type="ECO:0000256" key="5">
    <source>
        <dbReference type="ARBA" id="ARBA00022989"/>
    </source>
</evidence>
<keyword evidence="11" id="KW-0869">Chloride channel</keyword>
<comment type="similarity">
    <text evidence="18">Belongs to the ligand-gated ion channel (TC 1.A.9) family.</text>
</comment>
<evidence type="ECO:0000256" key="9">
    <source>
        <dbReference type="ARBA" id="ARBA00023157"/>
    </source>
</evidence>
<keyword evidence="4" id="KW-0732">Signal</keyword>
<dbReference type="InterPro" id="IPR006028">
    <property type="entry name" value="GABAA/Glycine_rcpt"/>
</dbReference>
<evidence type="ECO:0000256" key="12">
    <source>
        <dbReference type="ARBA" id="ARBA00023180"/>
    </source>
</evidence>
<keyword evidence="5 18" id="KW-1133">Transmembrane helix</keyword>
<dbReference type="GO" id="GO:0045211">
    <property type="term" value="C:postsynaptic membrane"/>
    <property type="evidence" value="ECO:0007669"/>
    <property type="project" value="UniProtKB-SubCell"/>
</dbReference>
<dbReference type="InterPro" id="IPR001390">
    <property type="entry name" value="GABAAa_rcpt"/>
</dbReference>
<dbReference type="Pfam" id="PF02931">
    <property type="entry name" value="Neur_chan_LBD"/>
    <property type="match status" value="1"/>
</dbReference>
<evidence type="ECO:0000256" key="4">
    <source>
        <dbReference type="ARBA" id="ARBA00022729"/>
    </source>
</evidence>
<keyword evidence="2" id="KW-1003">Cell membrane</keyword>
<keyword evidence="12" id="KW-0325">Glycoprotein</keyword>
<keyword evidence="10 22" id="KW-0675">Receptor</keyword>
<dbReference type="CDD" id="cd19052">
    <property type="entry name" value="LGIC_TM_GABAAR_alpha"/>
    <property type="match status" value="1"/>
</dbReference>
<dbReference type="InterPro" id="IPR047024">
    <property type="entry name" value="Gabra-1-6_TM"/>
</dbReference>
<feature type="transmembrane region" description="Helical" evidence="18">
    <location>
        <begin position="525"/>
        <end position="544"/>
    </location>
</feature>
<evidence type="ECO:0000256" key="17">
    <source>
        <dbReference type="ARBA" id="ARBA00034104"/>
    </source>
</evidence>
<dbReference type="InterPro" id="IPR038050">
    <property type="entry name" value="Neuro_actylchol_rec"/>
</dbReference>
<dbReference type="InterPro" id="IPR036734">
    <property type="entry name" value="Neur_chan_lig-bd_sf"/>
</dbReference>
<dbReference type="GO" id="GO:0005230">
    <property type="term" value="F:extracellular ligand-gated monoatomic ion channel activity"/>
    <property type="evidence" value="ECO:0007669"/>
    <property type="project" value="InterPro"/>
</dbReference>
<name>A0AAD5AR47_SILAS</name>
<evidence type="ECO:0000256" key="10">
    <source>
        <dbReference type="ARBA" id="ARBA00023170"/>
    </source>
</evidence>
<gene>
    <name evidence="22" type="ORF">C0J50_19807</name>
</gene>